<dbReference type="Proteomes" id="UP000591131">
    <property type="component" value="Unassembled WGS sequence"/>
</dbReference>
<protein>
    <submittedName>
        <fullName evidence="1">Spermatoproteinsis associated 17</fullName>
    </submittedName>
</protein>
<evidence type="ECO:0000313" key="1">
    <source>
        <dbReference type="EMBL" id="KAF4660689.1"/>
    </source>
</evidence>
<dbReference type="AlphaFoldDB" id="A0A7J6LN10"/>
<sequence>MLTDSQLVQPLVKDLFVRFFQDLQAAEDYRSTETRAATDIQRIFRGAIIRFQYERTRRAIKLIQRVFRGHVGRTKAAAARTKENGRRQLAFFHAQAETIQRFFKGFWSRKYMHDFYAMKRYLAAVAERGEQSRSYLQEQAEVKLKSEEEETTRMQEAAIRKILSECGHLVSTNSCPGVYNPPYGKALPHVLGEPVEAQIRKYSKPKVVKSIRRPKPFEKSPPRMKVVAERAQEEEKPERDEAADLAFRKFSLSTVTANVGRRQPVQGPFRTRQQITLSNSRAENNFRSLTSSVSYDKVEQEIRMQKKISKLTHKGPGFRVMKPHVSRYGPTVQSDSLYSAPAEFRSDYRELPRIPGKEKFYVALESGKSFQVSLEIVGRDSLYDQDYTTDFGPDKACSSAASVPVLPSEVAPPK</sequence>
<accession>A0A7J6LN10</accession>
<name>A0A7J6LN10_PERCH</name>
<keyword evidence="2" id="KW-1185">Reference proteome</keyword>
<dbReference type="OrthoDB" id="190375at2759"/>
<reference evidence="1 2" key="1">
    <citation type="submission" date="2020-04" db="EMBL/GenBank/DDBJ databases">
        <title>Perkinsus chesapeaki whole genome sequence.</title>
        <authorList>
            <person name="Bogema D.R."/>
        </authorList>
    </citation>
    <scope>NUCLEOTIDE SEQUENCE [LARGE SCALE GENOMIC DNA]</scope>
    <source>
        <strain evidence="1">ATCC PRA-425</strain>
    </source>
</reference>
<evidence type="ECO:0000313" key="2">
    <source>
        <dbReference type="Proteomes" id="UP000591131"/>
    </source>
</evidence>
<dbReference type="PROSITE" id="PS50096">
    <property type="entry name" value="IQ"/>
    <property type="match status" value="2"/>
</dbReference>
<dbReference type="Gene3D" id="1.20.5.190">
    <property type="match status" value="1"/>
</dbReference>
<gene>
    <name evidence="1" type="primary">SPATA17</name>
    <name evidence="1" type="ORF">FOL47_007057</name>
</gene>
<organism evidence="1 2">
    <name type="scientific">Perkinsus chesapeaki</name>
    <name type="common">Clam parasite</name>
    <name type="synonym">Perkinsus andrewsi</name>
    <dbReference type="NCBI Taxonomy" id="330153"/>
    <lineage>
        <taxon>Eukaryota</taxon>
        <taxon>Sar</taxon>
        <taxon>Alveolata</taxon>
        <taxon>Perkinsozoa</taxon>
        <taxon>Perkinsea</taxon>
        <taxon>Perkinsida</taxon>
        <taxon>Perkinsidae</taxon>
        <taxon>Perkinsus</taxon>
    </lineage>
</organism>
<dbReference type="SMART" id="SM00015">
    <property type="entry name" value="IQ"/>
    <property type="match status" value="3"/>
</dbReference>
<dbReference type="Pfam" id="PF00612">
    <property type="entry name" value="IQ"/>
    <property type="match status" value="1"/>
</dbReference>
<dbReference type="EMBL" id="JAAPAO010000404">
    <property type="protein sequence ID" value="KAF4660689.1"/>
    <property type="molecule type" value="Genomic_DNA"/>
</dbReference>
<comment type="caution">
    <text evidence="1">The sequence shown here is derived from an EMBL/GenBank/DDBJ whole genome shotgun (WGS) entry which is preliminary data.</text>
</comment>
<proteinExistence type="predicted"/>
<dbReference type="InterPro" id="IPR000048">
    <property type="entry name" value="IQ_motif_EF-hand-BS"/>
</dbReference>